<evidence type="ECO:0000313" key="3">
    <source>
        <dbReference type="EMBL" id="KAG5276355.1"/>
    </source>
</evidence>
<protein>
    <submittedName>
        <fullName evidence="3">Uncharacterized protein</fullName>
    </submittedName>
</protein>
<feature type="coiled-coil region" evidence="1">
    <location>
        <begin position="122"/>
        <end position="149"/>
    </location>
</feature>
<keyword evidence="4" id="KW-1185">Reference proteome</keyword>
<reference evidence="3" key="1">
    <citation type="submission" date="2020-10" db="EMBL/GenBank/DDBJ databases">
        <title>Chromosome-scale genome assembly of the Allis shad, Alosa alosa.</title>
        <authorList>
            <person name="Margot Z."/>
            <person name="Christophe K."/>
            <person name="Cabau C."/>
            <person name="Louis A."/>
            <person name="Berthelot C."/>
            <person name="Parey E."/>
            <person name="Roest Crollius H."/>
            <person name="Montfort J."/>
            <person name="Robinson-Rechavi M."/>
            <person name="Bucao C."/>
            <person name="Bouchez O."/>
            <person name="Gislard M."/>
            <person name="Lluch J."/>
            <person name="Milhes M."/>
            <person name="Lampietro C."/>
            <person name="Lopez Roques C."/>
            <person name="Donnadieu C."/>
            <person name="Braasch I."/>
            <person name="Desvignes T."/>
            <person name="Postlethwait J."/>
            <person name="Bobe J."/>
            <person name="Guiguen Y."/>
        </authorList>
    </citation>
    <scope>NUCLEOTIDE SEQUENCE</scope>
    <source>
        <strain evidence="3">M-15738</strain>
        <tissue evidence="3">Blood</tissue>
    </source>
</reference>
<dbReference type="EMBL" id="JADWDJ010000009">
    <property type="protein sequence ID" value="KAG5276355.1"/>
    <property type="molecule type" value="Genomic_DNA"/>
</dbReference>
<comment type="caution">
    <text evidence="3">The sequence shown here is derived from an EMBL/GenBank/DDBJ whole genome shotgun (WGS) entry which is preliminary data.</text>
</comment>
<evidence type="ECO:0000256" key="1">
    <source>
        <dbReference type="SAM" id="Coils"/>
    </source>
</evidence>
<dbReference type="AlphaFoldDB" id="A0AAV6GNE3"/>
<dbReference type="Proteomes" id="UP000823561">
    <property type="component" value="Chromosome 9"/>
</dbReference>
<evidence type="ECO:0000256" key="2">
    <source>
        <dbReference type="SAM" id="MobiDB-lite"/>
    </source>
</evidence>
<sequence length="206" mass="23759">MEISTSHLSNAPGGPSVAVSDAAARHDVLQGLSGGGLPEAWLELERVLETNMAKMRQEVRLHLDGVEHTLNSDLQLRKHLREEERWAERQRQKQRLEGMPMWLRGPGRTRKAHALAMVRQAAARDERMLSQVLEQLDDTERNFQKQKELMLQDVENTLDRLHIRTGNSGGPVDMEEERSKEDTLKSKKPKKMGLKRRFFRCLRCFT</sequence>
<feature type="region of interest" description="Disordered" evidence="2">
    <location>
        <begin position="162"/>
        <end position="189"/>
    </location>
</feature>
<proteinExistence type="predicted"/>
<organism evidence="3 4">
    <name type="scientific">Alosa alosa</name>
    <name type="common">allis shad</name>
    <dbReference type="NCBI Taxonomy" id="278164"/>
    <lineage>
        <taxon>Eukaryota</taxon>
        <taxon>Metazoa</taxon>
        <taxon>Chordata</taxon>
        <taxon>Craniata</taxon>
        <taxon>Vertebrata</taxon>
        <taxon>Euteleostomi</taxon>
        <taxon>Actinopterygii</taxon>
        <taxon>Neopterygii</taxon>
        <taxon>Teleostei</taxon>
        <taxon>Clupei</taxon>
        <taxon>Clupeiformes</taxon>
        <taxon>Clupeoidei</taxon>
        <taxon>Clupeidae</taxon>
        <taxon>Alosa</taxon>
    </lineage>
</organism>
<evidence type="ECO:0000313" key="4">
    <source>
        <dbReference type="Proteomes" id="UP000823561"/>
    </source>
</evidence>
<gene>
    <name evidence="3" type="ORF">AALO_G00130940</name>
</gene>
<keyword evidence="1" id="KW-0175">Coiled coil</keyword>
<name>A0AAV6GNE3_9TELE</name>
<accession>A0AAV6GNE3</accession>